<evidence type="ECO:0000313" key="5">
    <source>
        <dbReference type="EMBL" id="NEW33991.1"/>
    </source>
</evidence>
<keyword evidence="1 2" id="KW-0238">DNA-binding</keyword>
<sequence>MVGPVVATEEIGSARPTGSRGRRIQGLDADQRRARRREQLLDAAFELIARDGYAGTSIEQIAQTAYVGNKAFYEQFESKEACYLALLQSISERIQRRVLAAFEDVEPGGDVPAAVIAALAHALVDDPRVAAVTFGEASGISPKVEAQRRANRRWAAQFLESLWRREGIVDEGIALDTHALAVSTIGGLFDTIADWLHHADRENPDIDLLITHLTTFARVVHAGIAALGQR</sequence>
<name>A0A6P1CN51_9NOCA</name>
<dbReference type="InterPro" id="IPR001647">
    <property type="entry name" value="HTH_TetR"/>
</dbReference>
<reference evidence="5 6" key="1">
    <citation type="submission" date="2020-01" db="EMBL/GenBank/DDBJ databases">
        <title>Genetics and antimicrobial susceptibilities of Nocardia species isolated from the soil; a comparison with species isolated from humans.</title>
        <authorList>
            <person name="Carrasco G."/>
            <person name="Monzon S."/>
            <person name="Sansegundo M."/>
            <person name="Garcia E."/>
            <person name="Garrido N."/>
            <person name="Medina M.J."/>
            <person name="Villalon P."/>
            <person name="Ramirez-Arocha A.C."/>
            <person name="Jimenez P."/>
            <person name="Cuesta I."/>
            <person name="Valdezate S."/>
        </authorList>
    </citation>
    <scope>NUCLEOTIDE SEQUENCE [LARGE SCALE GENOMIC DNA]</scope>
    <source>
        <strain evidence="5 6">CNM20110626</strain>
    </source>
</reference>
<feature type="region of interest" description="Disordered" evidence="3">
    <location>
        <begin position="10"/>
        <end position="29"/>
    </location>
</feature>
<feature type="DNA-binding region" description="H-T-H motif" evidence="2">
    <location>
        <begin position="57"/>
        <end position="76"/>
    </location>
</feature>
<comment type="caution">
    <text evidence="5">The sequence shown here is derived from an EMBL/GenBank/DDBJ whole genome shotgun (WGS) entry which is preliminary data.</text>
</comment>
<dbReference type="Gene3D" id="1.10.357.10">
    <property type="entry name" value="Tetracycline Repressor, domain 2"/>
    <property type="match status" value="1"/>
</dbReference>
<dbReference type="GO" id="GO:0003677">
    <property type="term" value="F:DNA binding"/>
    <property type="evidence" value="ECO:0007669"/>
    <property type="project" value="UniProtKB-UniRule"/>
</dbReference>
<dbReference type="PANTHER" id="PTHR43479">
    <property type="entry name" value="ACREF/ENVCD OPERON REPRESSOR-RELATED"/>
    <property type="match status" value="1"/>
</dbReference>
<proteinExistence type="predicted"/>
<dbReference type="InterPro" id="IPR009057">
    <property type="entry name" value="Homeodomain-like_sf"/>
</dbReference>
<dbReference type="Pfam" id="PF00440">
    <property type="entry name" value="TetR_N"/>
    <property type="match status" value="1"/>
</dbReference>
<evidence type="ECO:0000259" key="4">
    <source>
        <dbReference type="PROSITE" id="PS50977"/>
    </source>
</evidence>
<dbReference type="AlphaFoldDB" id="A0A6P1CN51"/>
<evidence type="ECO:0000256" key="1">
    <source>
        <dbReference type="ARBA" id="ARBA00023125"/>
    </source>
</evidence>
<feature type="domain" description="HTH tetR-type" evidence="4">
    <location>
        <begin position="34"/>
        <end position="94"/>
    </location>
</feature>
<evidence type="ECO:0000256" key="2">
    <source>
        <dbReference type="PROSITE-ProRule" id="PRU00335"/>
    </source>
</evidence>
<accession>A0A6P1CN51</accession>
<dbReference type="InterPro" id="IPR050624">
    <property type="entry name" value="HTH-type_Tx_Regulator"/>
</dbReference>
<organism evidence="5 6">
    <name type="scientific">Nocardia cyriacigeorgica</name>
    <dbReference type="NCBI Taxonomy" id="135487"/>
    <lineage>
        <taxon>Bacteria</taxon>
        <taxon>Bacillati</taxon>
        <taxon>Actinomycetota</taxon>
        <taxon>Actinomycetes</taxon>
        <taxon>Mycobacteriales</taxon>
        <taxon>Nocardiaceae</taxon>
        <taxon>Nocardia</taxon>
    </lineage>
</organism>
<dbReference type="SUPFAM" id="SSF46689">
    <property type="entry name" value="Homeodomain-like"/>
    <property type="match status" value="1"/>
</dbReference>
<dbReference type="EMBL" id="JAAGVB010000021">
    <property type="protein sequence ID" value="NEW33991.1"/>
    <property type="molecule type" value="Genomic_DNA"/>
</dbReference>
<evidence type="ECO:0000313" key="6">
    <source>
        <dbReference type="Proteomes" id="UP000471166"/>
    </source>
</evidence>
<dbReference type="Proteomes" id="UP000471166">
    <property type="component" value="Unassembled WGS sequence"/>
</dbReference>
<dbReference type="PROSITE" id="PS50977">
    <property type="entry name" value="HTH_TETR_2"/>
    <property type="match status" value="1"/>
</dbReference>
<dbReference type="PANTHER" id="PTHR43479:SF11">
    <property type="entry name" value="ACREF_ENVCD OPERON REPRESSOR-RELATED"/>
    <property type="match status" value="1"/>
</dbReference>
<gene>
    <name evidence="5" type="ORF">GV791_15670</name>
</gene>
<dbReference type="PRINTS" id="PR00455">
    <property type="entry name" value="HTHTETR"/>
</dbReference>
<protein>
    <submittedName>
        <fullName evidence="5">TetR/AcrR family transcriptional regulator</fullName>
    </submittedName>
</protein>
<evidence type="ECO:0000256" key="3">
    <source>
        <dbReference type="SAM" id="MobiDB-lite"/>
    </source>
</evidence>